<dbReference type="InterPro" id="IPR006683">
    <property type="entry name" value="Thioestr_dom"/>
</dbReference>
<name>A0A7H0JW29_9CORY</name>
<dbReference type="RefSeq" id="WP_171193952.1">
    <property type="nucleotide sequence ID" value="NZ_CP061032.1"/>
</dbReference>
<dbReference type="Proteomes" id="UP000516235">
    <property type="component" value="Chromosome"/>
</dbReference>
<feature type="domain" description="Thioesterase" evidence="3">
    <location>
        <begin position="64"/>
        <end position="134"/>
    </location>
</feature>
<dbReference type="AlphaFoldDB" id="A0A7H0JW29"/>
<dbReference type="Pfam" id="PF03061">
    <property type="entry name" value="4HBT"/>
    <property type="match status" value="1"/>
</dbReference>
<sequence length="149" mass="15885">MQSDNAFRLYNEVIEPPLSDDELAAVNAADLDLAQRLGLVLTYCSQDRLEGHLEVTDKLLQPTGIVNGGVYCTIGETLASIAAVAATAKPAVGMSNSTDLLGSVKAGQRIDAVAEPVHTGKRTHLWRVNMSADGKLVAVTNLKLMILDR</sequence>
<keyword evidence="2" id="KW-0378">Hydrolase</keyword>
<dbReference type="PANTHER" id="PTHR43240">
    <property type="entry name" value="1,4-DIHYDROXY-2-NAPHTHOYL-COA THIOESTERASE 1"/>
    <property type="match status" value="1"/>
</dbReference>
<evidence type="ECO:0000259" key="3">
    <source>
        <dbReference type="Pfam" id="PF03061"/>
    </source>
</evidence>
<dbReference type="NCBIfam" id="TIGR00369">
    <property type="entry name" value="unchar_dom_1"/>
    <property type="match status" value="1"/>
</dbReference>
<keyword evidence="7" id="KW-1185">Reference proteome</keyword>
<evidence type="ECO:0000313" key="4">
    <source>
        <dbReference type="EMBL" id="MBC3178728.1"/>
    </source>
</evidence>
<dbReference type="GO" id="GO:0005829">
    <property type="term" value="C:cytosol"/>
    <property type="evidence" value="ECO:0007669"/>
    <property type="project" value="TreeGrafter"/>
</dbReference>
<accession>A0A7H0JW29</accession>
<dbReference type="KEGG" id="cluj:IAU68_05805"/>
<organism evidence="5 6">
    <name type="scientific">Corynebacterium lujinxingii</name>
    <dbReference type="NCBI Taxonomy" id="2763010"/>
    <lineage>
        <taxon>Bacteria</taxon>
        <taxon>Bacillati</taxon>
        <taxon>Actinomycetota</taxon>
        <taxon>Actinomycetes</taxon>
        <taxon>Mycobacteriales</taxon>
        <taxon>Corynebacteriaceae</taxon>
        <taxon>Corynebacterium</taxon>
    </lineage>
</organism>
<dbReference type="CDD" id="cd03443">
    <property type="entry name" value="PaaI_thioesterase"/>
    <property type="match status" value="1"/>
</dbReference>
<reference evidence="6 7" key="1">
    <citation type="submission" date="2020-08" db="EMBL/GenBank/DDBJ databases">
        <title>novel species in genus Corynebacterium.</title>
        <authorList>
            <person name="Zhang G."/>
        </authorList>
    </citation>
    <scope>NUCLEOTIDE SEQUENCE [LARGE SCALE GENOMIC DNA]</scope>
    <source>
        <strain evidence="5">Zg-917</strain>
        <strain evidence="6 7">zg-917</strain>
    </source>
</reference>
<gene>
    <name evidence="4" type="ORF">H7348_05300</name>
    <name evidence="5" type="ORF">IAU68_05805</name>
</gene>
<dbReference type="SUPFAM" id="SSF54637">
    <property type="entry name" value="Thioesterase/thiol ester dehydrase-isomerase"/>
    <property type="match status" value="1"/>
</dbReference>
<dbReference type="EMBL" id="JACMYE010000004">
    <property type="protein sequence ID" value="MBC3178728.1"/>
    <property type="molecule type" value="Genomic_DNA"/>
</dbReference>
<evidence type="ECO:0000313" key="7">
    <source>
        <dbReference type="Proteomes" id="UP000642876"/>
    </source>
</evidence>
<dbReference type="InterPro" id="IPR029069">
    <property type="entry name" value="HotDog_dom_sf"/>
</dbReference>
<evidence type="ECO:0000313" key="5">
    <source>
        <dbReference type="EMBL" id="QNP89245.1"/>
    </source>
</evidence>
<dbReference type="GO" id="GO:0061522">
    <property type="term" value="F:1,4-dihydroxy-2-naphthoyl-CoA thioesterase activity"/>
    <property type="evidence" value="ECO:0007669"/>
    <property type="project" value="TreeGrafter"/>
</dbReference>
<proteinExistence type="inferred from homology"/>
<dbReference type="Proteomes" id="UP000642876">
    <property type="component" value="Unassembled WGS sequence"/>
</dbReference>
<protein>
    <submittedName>
        <fullName evidence="5">PaaI family thioesterase</fullName>
    </submittedName>
</protein>
<evidence type="ECO:0000256" key="2">
    <source>
        <dbReference type="ARBA" id="ARBA00022801"/>
    </source>
</evidence>
<evidence type="ECO:0000313" key="6">
    <source>
        <dbReference type="Proteomes" id="UP000516235"/>
    </source>
</evidence>
<evidence type="ECO:0000256" key="1">
    <source>
        <dbReference type="ARBA" id="ARBA00008324"/>
    </source>
</evidence>
<dbReference type="EMBL" id="CP061032">
    <property type="protein sequence ID" value="QNP89245.1"/>
    <property type="molecule type" value="Genomic_DNA"/>
</dbReference>
<dbReference type="Gene3D" id="3.10.129.10">
    <property type="entry name" value="Hotdog Thioesterase"/>
    <property type="match status" value="1"/>
</dbReference>
<dbReference type="InterPro" id="IPR003736">
    <property type="entry name" value="PAAI_dom"/>
</dbReference>
<dbReference type="PANTHER" id="PTHR43240:SF5">
    <property type="entry name" value="1,4-DIHYDROXY-2-NAPHTHOYL-COA THIOESTERASE 1"/>
    <property type="match status" value="1"/>
</dbReference>
<comment type="similarity">
    <text evidence="1">Belongs to the thioesterase PaaI family.</text>
</comment>